<sequence>MYRSLRDILGMISVVMLTCIAVCHMDIPECSRADRHAAAVPEEFVQDYFSPASSSPENFMEQTLGSGVTLPASTDSPRSHTTAPVKAAASMSPLSSSASTAAYLKGERPCGISRLNDYYVFGLGHIII</sequence>
<name>A0A9D9NE63_9BACT</name>
<evidence type="ECO:0000256" key="1">
    <source>
        <dbReference type="SAM" id="MobiDB-lite"/>
    </source>
</evidence>
<accession>A0A9D9NE63</accession>
<organism evidence="2 3">
    <name type="scientific">Candidatus Cryptobacteroides faecavium</name>
    <dbReference type="NCBI Taxonomy" id="2840762"/>
    <lineage>
        <taxon>Bacteria</taxon>
        <taxon>Pseudomonadati</taxon>
        <taxon>Bacteroidota</taxon>
        <taxon>Bacteroidia</taxon>
        <taxon>Bacteroidales</taxon>
        <taxon>Candidatus Cryptobacteroides</taxon>
    </lineage>
</organism>
<evidence type="ECO:0000313" key="2">
    <source>
        <dbReference type="EMBL" id="MBO8470342.1"/>
    </source>
</evidence>
<dbReference type="AlphaFoldDB" id="A0A9D9NE63"/>
<dbReference type="Proteomes" id="UP000823603">
    <property type="component" value="Unassembled WGS sequence"/>
</dbReference>
<dbReference type="EMBL" id="JADIMB010000006">
    <property type="protein sequence ID" value="MBO8470342.1"/>
    <property type="molecule type" value="Genomic_DNA"/>
</dbReference>
<comment type="caution">
    <text evidence="2">The sequence shown here is derived from an EMBL/GenBank/DDBJ whole genome shotgun (WGS) entry which is preliminary data.</text>
</comment>
<proteinExistence type="predicted"/>
<feature type="region of interest" description="Disordered" evidence="1">
    <location>
        <begin position="52"/>
        <end position="90"/>
    </location>
</feature>
<evidence type="ECO:0000313" key="3">
    <source>
        <dbReference type="Proteomes" id="UP000823603"/>
    </source>
</evidence>
<protein>
    <submittedName>
        <fullName evidence="2">Uncharacterized protein</fullName>
    </submittedName>
</protein>
<gene>
    <name evidence="2" type="ORF">IAB82_00930</name>
</gene>
<reference evidence="2" key="1">
    <citation type="submission" date="2020-10" db="EMBL/GenBank/DDBJ databases">
        <authorList>
            <person name="Gilroy R."/>
        </authorList>
    </citation>
    <scope>NUCLEOTIDE SEQUENCE</scope>
    <source>
        <strain evidence="2">B2-22910</strain>
    </source>
</reference>
<reference evidence="2" key="2">
    <citation type="journal article" date="2021" name="PeerJ">
        <title>Extensive microbial diversity within the chicken gut microbiome revealed by metagenomics and culture.</title>
        <authorList>
            <person name="Gilroy R."/>
            <person name="Ravi A."/>
            <person name="Getino M."/>
            <person name="Pursley I."/>
            <person name="Horton D.L."/>
            <person name="Alikhan N.F."/>
            <person name="Baker D."/>
            <person name="Gharbi K."/>
            <person name="Hall N."/>
            <person name="Watson M."/>
            <person name="Adriaenssens E.M."/>
            <person name="Foster-Nyarko E."/>
            <person name="Jarju S."/>
            <person name="Secka A."/>
            <person name="Antonio M."/>
            <person name="Oren A."/>
            <person name="Chaudhuri R.R."/>
            <person name="La Ragione R."/>
            <person name="Hildebrand F."/>
            <person name="Pallen M.J."/>
        </authorList>
    </citation>
    <scope>NUCLEOTIDE SEQUENCE</scope>
    <source>
        <strain evidence="2">B2-22910</strain>
    </source>
</reference>
<feature type="compositionally biased region" description="Polar residues" evidence="1">
    <location>
        <begin position="52"/>
        <end position="82"/>
    </location>
</feature>